<keyword evidence="2" id="KW-0378">Hydrolase</keyword>
<evidence type="ECO:0000313" key="2">
    <source>
        <dbReference type="EMBL" id="QQG65830.1"/>
    </source>
</evidence>
<sequence>MDAARIIDSHIHCGIQCSHLPFEGIAPLLDQAGITDACLFAPVEDIYDRDDFHFEDTAEWRRIRCAANHYLLDLADRGESIFPYLFVWNDFALEELQRPYRGIKWHRHTDEPEYHYDDPRCAAILAEITRRQLPVVLEESYANTLRFIRKLAPEAVIIIPHLGALNGSYRALEQTGIWKLDNVYADSALATTGEMRHFLEHYGPDKLLFGSDFPFGDPGHELRKITRLGLSPEDFNKVVCGNILGLFDAAEGP</sequence>
<dbReference type="RefSeq" id="WP_199261372.1">
    <property type="nucleotide sequence ID" value="NZ_CP054140.1"/>
</dbReference>
<dbReference type="AlphaFoldDB" id="A0A7T5VDC0"/>
<feature type="domain" description="Amidohydrolase-related" evidence="1">
    <location>
        <begin position="23"/>
        <end position="247"/>
    </location>
</feature>
<evidence type="ECO:0000259" key="1">
    <source>
        <dbReference type="Pfam" id="PF04909"/>
    </source>
</evidence>
<proteinExistence type="predicted"/>
<name>A0A7T5VDC0_9BACT</name>
<dbReference type="SUPFAM" id="SSF51556">
    <property type="entry name" value="Metallo-dependent hydrolases"/>
    <property type="match status" value="1"/>
</dbReference>
<dbReference type="Proteomes" id="UP000596092">
    <property type="component" value="Chromosome"/>
</dbReference>
<dbReference type="KEGG" id="dog:HP555_08110"/>
<protein>
    <submittedName>
        <fullName evidence="2">Amidohydrolase family protein</fullName>
    </submittedName>
</protein>
<accession>A0A7T5VDC0</accession>
<organism evidence="2 3">
    <name type="scientific">Desulfobulbus oligotrophicus</name>
    <dbReference type="NCBI Taxonomy" id="1909699"/>
    <lineage>
        <taxon>Bacteria</taxon>
        <taxon>Pseudomonadati</taxon>
        <taxon>Thermodesulfobacteriota</taxon>
        <taxon>Desulfobulbia</taxon>
        <taxon>Desulfobulbales</taxon>
        <taxon>Desulfobulbaceae</taxon>
        <taxon>Desulfobulbus</taxon>
    </lineage>
</organism>
<keyword evidence="3" id="KW-1185">Reference proteome</keyword>
<dbReference type="Gene3D" id="3.20.20.140">
    <property type="entry name" value="Metal-dependent hydrolases"/>
    <property type="match status" value="1"/>
</dbReference>
<dbReference type="InterPro" id="IPR006680">
    <property type="entry name" value="Amidohydro-rel"/>
</dbReference>
<gene>
    <name evidence="2" type="ORF">HP555_08110</name>
</gene>
<dbReference type="InterPro" id="IPR032466">
    <property type="entry name" value="Metal_Hydrolase"/>
</dbReference>
<dbReference type="Pfam" id="PF04909">
    <property type="entry name" value="Amidohydro_2"/>
    <property type="match status" value="1"/>
</dbReference>
<dbReference type="EMBL" id="CP054140">
    <property type="protein sequence ID" value="QQG65830.1"/>
    <property type="molecule type" value="Genomic_DNA"/>
</dbReference>
<dbReference type="GO" id="GO:0016787">
    <property type="term" value="F:hydrolase activity"/>
    <property type="evidence" value="ECO:0007669"/>
    <property type="project" value="UniProtKB-KW"/>
</dbReference>
<evidence type="ECO:0000313" key="3">
    <source>
        <dbReference type="Proteomes" id="UP000596092"/>
    </source>
</evidence>
<reference evidence="2 3" key="1">
    <citation type="submission" date="2020-05" db="EMBL/GenBank/DDBJ databases">
        <title>Complete genome of Desulfobulbus oligotrophicus.</title>
        <authorList>
            <person name="Podar M."/>
        </authorList>
    </citation>
    <scope>NUCLEOTIDE SEQUENCE [LARGE SCALE GENOMIC DNA]</scope>
    <source>
        <strain evidence="2 3">Prop6</strain>
    </source>
</reference>